<dbReference type="GeneID" id="113471882"/>
<organism evidence="2 3">
    <name type="scientific">Diaphorina citri</name>
    <name type="common">Asian citrus psyllid</name>
    <dbReference type="NCBI Taxonomy" id="121845"/>
    <lineage>
        <taxon>Eukaryota</taxon>
        <taxon>Metazoa</taxon>
        <taxon>Ecdysozoa</taxon>
        <taxon>Arthropoda</taxon>
        <taxon>Hexapoda</taxon>
        <taxon>Insecta</taxon>
        <taxon>Pterygota</taxon>
        <taxon>Neoptera</taxon>
        <taxon>Paraneoptera</taxon>
        <taxon>Hemiptera</taxon>
        <taxon>Sternorrhyncha</taxon>
        <taxon>Psylloidea</taxon>
        <taxon>Psyllidae</taxon>
        <taxon>Diaphorininae</taxon>
        <taxon>Diaphorina</taxon>
    </lineage>
</organism>
<feature type="compositionally biased region" description="Polar residues" evidence="1">
    <location>
        <begin position="181"/>
        <end position="207"/>
    </location>
</feature>
<feature type="compositionally biased region" description="Low complexity" evidence="1">
    <location>
        <begin position="152"/>
        <end position="166"/>
    </location>
</feature>
<accession>A0A3Q0JJ37</accession>
<reference evidence="3" key="1">
    <citation type="submission" date="2025-08" db="UniProtKB">
        <authorList>
            <consortium name="RefSeq"/>
        </authorList>
    </citation>
    <scope>IDENTIFICATION</scope>
</reference>
<dbReference type="AlphaFoldDB" id="A0A3Q0JJ37"/>
<protein>
    <submittedName>
        <fullName evidence="3">Uncharacterized protein LOC113471882</fullName>
    </submittedName>
</protein>
<dbReference type="Proteomes" id="UP000079169">
    <property type="component" value="Unplaced"/>
</dbReference>
<evidence type="ECO:0000313" key="3">
    <source>
        <dbReference type="RefSeq" id="XP_026687148.1"/>
    </source>
</evidence>
<dbReference type="STRING" id="121845.A0A3Q0JJ37"/>
<feature type="compositionally biased region" description="Polar residues" evidence="1">
    <location>
        <begin position="234"/>
        <end position="253"/>
    </location>
</feature>
<proteinExistence type="predicted"/>
<feature type="region of interest" description="Disordered" evidence="1">
    <location>
        <begin position="148"/>
        <end position="253"/>
    </location>
</feature>
<dbReference type="InterPro" id="IPR032675">
    <property type="entry name" value="LRR_dom_sf"/>
</dbReference>
<sequence length="253" mass="26967">MSSVATLVKLEEINIDENPVATSGSCVSYLVSYLPSLLYLNKMSVTEHVRHVATAWRATYECSDQSGGIPESRRDQVICNARTNWELLRTAPAPHPGSAKLSASLKDLRAIPEEHAGEALMGAPDVDSPLSARAINIRQCKRDSFVRRRTLSQESASSSHNSSQNSGLDYIRLPPILANDEVSSNKGDSGSVTSSIEQHLASSSSPLHSEISDDDRSSRLSTSDSSSDSESSSGCQDNGKSASKNGAATGQVT</sequence>
<keyword evidence="2" id="KW-1185">Reference proteome</keyword>
<dbReference type="Gene3D" id="3.80.10.10">
    <property type="entry name" value="Ribonuclease Inhibitor"/>
    <property type="match status" value="1"/>
</dbReference>
<name>A0A3Q0JJ37_DIACI</name>
<feature type="compositionally biased region" description="Low complexity" evidence="1">
    <location>
        <begin position="219"/>
        <end position="233"/>
    </location>
</feature>
<dbReference type="RefSeq" id="XP_026687148.1">
    <property type="nucleotide sequence ID" value="XM_026831347.1"/>
</dbReference>
<dbReference type="KEGG" id="dci:113471882"/>
<dbReference type="PaxDb" id="121845-A0A3Q0JJ37"/>
<evidence type="ECO:0000256" key="1">
    <source>
        <dbReference type="SAM" id="MobiDB-lite"/>
    </source>
</evidence>
<gene>
    <name evidence="3" type="primary">LOC113471882</name>
</gene>
<evidence type="ECO:0000313" key="2">
    <source>
        <dbReference type="Proteomes" id="UP000079169"/>
    </source>
</evidence>